<feature type="signal peptide" evidence="1">
    <location>
        <begin position="1"/>
        <end position="19"/>
    </location>
</feature>
<evidence type="ECO:0000256" key="1">
    <source>
        <dbReference type="SAM" id="SignalP"/>
    </source>
</evidence>
<dbReference type="InterPro" id="IPR032710">
    <property type="entry name" value="NTF2-like_dom_sf"/>
</dbReference>
<dbReference type="Proteomes" id="UP000627521">
    <property type="component" value="Unassembled WGS sequence"/>
</dbReference>
<feature type="chain" id="PRO_5045521883" evidence="1">
    <location>
        <begin position="20"/>
        <end position="150"/>
    </location>
</feature>
<name>A0ABR8LVA6_9FLAO</name>
<comment type="caution">
    <text evidence="2">The sequence shown here is derived from an EMBL/GenBank/DDBJ whole genome shotgun (WGS) entry which is preliminary data.</text>
</comment>
<dbReference type="EMBL" id="JACXXH010000001">
    <property type="protein sequence ID" value="MBD3862148.1"/>
    <property type="molecule type" value="Genomic_DNA"/>
</dbReference>
<proteinExistence type="predicted"/>
<evidence type="ECO:0000313" key="3">
    <source>
        <dbReference type="Proteomes" id="UP000627521"/>
    </source>
</evidence>
<accession>A0ABR8LVA6</accession>
<reference evidence="2 3" key="1">
    <citation type="submission" date="2020-09" db="EMBL/GenBank/DDBJ databases">
        <title>Bacillus nautilus sp. nov., Chryseoglobus crepusculi sp. nov, and Psychrobacter noctis sp. nov., isolated from deep-sea sponges from the equatorial Atlantic.</title>
        <authorList>
            <person name="Stennett H.L."/>
            <person name="Williams S.E."/>
        </authorList>
    </citation>
    <scope>NUCLEOTIDE SEQUENCE [LARGE SCALE GENOMIC DNA]</scope>
    <source>
        <strain evidence="2 3">28M-24</strain>
    </source>
</reference>
<organism evidence="2 3">
    <name type="scientific">Olleya marilimosa</name>
    <dbReference type="NCBI Taxonomy" id="272164"/>
    <lineage>
        <taxon>Bacteria</taxon>
        <taxon>Pseudomonadati</taxon>
        <taxon>Bacteroidota</taxon>
        <taxon>Flavobacteriia</taxon>
        <taxon>Flavobacteriales</taxon>
        <taxon>Flavobacteriaceae</taxon>
    </lineage>
</organism>
<keyword evidence="3" id="KW-1185">Reference proteome</keyword>
<dbReference type="SUPFAM" id="SSF54427">
    <property type="entry name" value="NTF2-like"/>
    <property type="match status" value="1"/>
</dbReference>
<keyword evidence="1" id="KW-0732">Signal</keyword>
<sequence length="150" mass="17424">MKLFSLVLFIMFSSFCVSQNDEQEKAIKTITTFFEGFHNQDSVLIKSVVYKAVVMQSISENTNGNLELTTTNFSDFIKQIVAIPKDHTFSEKLLSYSVQIDGNMANVWTPYQFWYNDKLSHCGVNSFQLLKVNQEWEIFYLVDTRSKCQE</sequence>
<gene>
    <name evidence="2" type="ORF">IEG06_01700</name>
</gene>
<dbReference type="Gene3D" id="3.10.450.50">
    <property type="match status" value="1"/>
</dbReference>
<evidence type="ECO:0000313" key="2">
    <source>
        <dbReference type="EMBL" id="MBD3862148.1"/>
    </source>
</evidence>
<dbReference type="RefSeq" id="WP_191098803.1">
    <property type="nucleotide sequence ID" value="NZ_JACXXF010000001.1"/>
</dbReference>
<protein>
    <submittedName>
        <fullName evidence="2">Nuclear transport factor 2 family protein</fullName>
    </submittedName>
</protein>